<dbReference type="InterPro" id="IPR017871">
    <property type="entry name" value="ABC_transporter-like_CS"/>
</dbReference>
<dbReference type="InterPro" id="IPR029481">
    <property type="entry name" value="ABC_trans_N"/>
</dbReference>
<keyword evidence="1" id="KW-0813">Transport</keyword>
<evidence type="ECO:0008006" key="7">
    <source>
        <dbReference type="Google" id="ProtNLM"/>
    </source>
</evidence>
<evidence type="ECO:0000256" key="1">
    <source>
        <dbReference type="ARBA" id="ARBA00022448"/>
    </source>
</evidence>
<accession>A0A4Q2V2F6</accession>
<dbReference type="InterPro" id="IPR027417">
    <property type="entry name" value="P-loop_NTPase"/>
</dbReference>
<dbReference type="AlphaFoldDB" id="A0A4Q2V2F6"/>
<dbReference type="PROSITE" id="PS00211">
    <property type="entry name" value="ABC_TRANSPORTER_1"/>
    <property type="match status" value="1"/>
</dbReference>
<reference evidence="5 6" key="1">
    <citation type="submission" date="2016-12" db="EMBL/GenBank/DDBJ databases">
        <title>Draft genome sequence of Fusarium oxysporum causing rot on Narcissus.</title>
        <authorList>
            <person name="Armitage A.D."/>
            <person name="Taylor A."/>
            <person name="Clarkson J.P."/>
            <person name="Harrison R.J."/>
            <person name="Jackson A.C."/>
        </authorList>
    </citation>
    <scope>NUCLEOTIDE SEQUENCE [LARGE SCALE GENOMIC DNA]</scope>
    <source>
        <strain evidence="5 6">N139</strain>
    </source>
</reference>
<dbReference type="PANTHER" id="PTHR19241">
    <property type="entry name" value="ATP-BINDING CASSETTE TRANSPORTER"/>
    <property type="match status" value="1"/>
</dbReference>
<evidence type="ECO:0000259" key="3">
    <source>
        <dbReference type="Pfam" id="PF00005"/>
    </source>
</evidence>
<feature type="domain" description="ABC transporter" evidence="3">
    <location>
        <begin position="161"/>
        <end position="318"/>
    </location>
</feature>
<comment type="caution">
    <text evidence="5">The sequence shown here is derived from an EMBL/GenBank/DDBJ whole genome shotgun (WGS) entry which is preliminary data.</text>
</comment>
<dbReference type="InterPro" id="IPR003439">
    <property type="entry name" value="ABC_transporter-like_ATP-bd"/>
</dbReference>
<name>A0A4Q2V2F6_FUSOX</name>
<dbReference type="EMBL" id="MQTW01000387">
    <property type="protein sequence ID" value="RYC80350.1"/>
    <property type="molecule type" value="Genomic_DNA"/>
</dbReference>
<evidence type="ECO:0000313" key="6">
    <source>
        <dbReference type="Proteomes" id="UP000290540"/>
    </source>
</evidence>
<proteinExistence type="predicted"/>
<organism evidence="5 6">
    <name type="scientific">Fusarium oxysporum f. sp. narcissi</name>
    <dbReference type="NCBI Taxonomy" id="451672"/>
    <lineage>
        <taxon>Eukaryota</taxon>
        <taxon>Fungi</taxon>
        <taxon>Dikarya</taxon>
        <taxon>Ascomycota</taxon>
        <taxon>Pezizomycotina</taxon>
        <taxon>Sordariomycetes</taxon>
        <taxon>Hypocreomycetidae</taxon>
        <taxon>Hypocreales</taxon>
        <taxon>Nectriaceae</taxon>
        <taxon>Fusarium</taxon>
        <taxon>Fusarium oxysporum species complex</taxon>
    </lineage>
</organism>
<evidence type="ECO:0000259" key="4">
    <source>
        <dbReference type="Pfam" id="PF14510"/>
    </source>
</evidence>
<protein>
    <recommendedName>
        <fullName evidence="7">ABC transporter domain-containing protein</fullName>
    </recommendedName>
</protein>
<dbReference type="Pfam" id="PF14510">
    <property type="entry name" value="ABC_trans_N"/>
    <property type="match status" value="1"/>
</dbReference>
<dbReference type="Gene3D" id="3.40.50.300">
    <property type="entry name" value="P-loop containing nucleotide triphosphate hydrolases"/>
    <property type="match status" value="1"/>
</dbReference>
<feature type="compositionally biased region" description="Basic and acidic residues" evidence="2">
    <location>
        <begin position="1"/>
        <end position="13"/>
    </location>
</feature>
<dbReference type="Pfam" id="PF00005">
    <property type="entry name" value="ABC_tran"/>
    <property type="match status" value="1"/>
</dbReference>
<evidence type="ECO:0000256" key="2">
    <source>
        <dbReference type="SAM" id="MobiDB-lite"/>
    </source>
</evidence>
<gene>
    <name evidence="5" type="ORF">BFJ63_vAg16766</name>
</gene>
<sequence>MSSDEGHGKEPEKPVLSTDKAISSQGSYNTLIPEAGTTPDKGEGQVHDELLDLARRLTTQSQGGGAASLFPIAGDGPLDPTNPKFNAKAWAKAFYKVRKESLEGNPPKTTGIAFKNLNVYGFGSDTDFQKSVANVFFEAGRLAKKWLFNKKDERVDILYDLEGVVHSGEMLCVLGPPGSGCTTFLKTVAGDTHGFHVHESSTLNYQGIHPDQIRSAFRGEAIYTAEVDHHFPQLTVGDTLYFAAAARCPKNIPAGVSRKEYIEHLRDVTMAMFGISHTKNSRVGDDFIRGVSGGERKRVTIAEASLSYSPLQCWDNSTRGLDSANAVEFCRTLRMQADVMGCTSCVAIYQAPQDAYDLFEKVLLNVGGFTLNFRIKVQD</sequence>
<dbReference type="SUPFAM" id="SSF52540">
    <property type="entry name" value="P-loop containing nucleoside triphosphate hydrolases"/>
    <property type="match status" value="1"/>
</dbReference>
<dbReference type="GO" id="GO:0005524">
    <property type="term" value="F:ATP binding"/>
    <property type="evidence" value="ECO:0007669"/>
    <property type="project" value="InterPro"/>
</dbReference>
<dbReference type="Proteomes" id="UP000290540">
    <property type="component" value="Unassembled WGS sequence"/>
</dbReference>
<evidence type="ECO:0000313" key="5">
    <source>
        <dbReference type="EMBL" id="RYC80350.1"/>
    </source>
</evidence>
<feature type="domain" description="Pleiotropic ABC efflux transporter N-terminal" evidence="4">
    <location>
        <begin position="52"/>
        <end position="135"/>
    </location>
</feature>
<feature type="region of interest" description="Disordered" evidence="2">
    <location>
        <begin position="1"/>
        <end position="44"/>
    </location>
</feature>
<dbReference type="GO" id="GO:0016887">
    <property type="term" value="F:ATP hydrolysis activity"/>
    <property type="evidence" value="ECO:0007669"/>
    <property type="project" value="InterPro"/>
</dbReference>
<feature type="compositionally biased region" description="Polar residues" evidence="2">
    <location>
        <begin position="20"/>
        <end position="30"/>
    </location>
</feature>